<dbReference type="AlphaFoldDB" id="A0A1Y5FBX2"/>
<reference evidence="3" key="1">
    <citation type="journal article" date="2017" name="Proc. Natl. Acad. Sci. U.S.A.">
        <title>Simulation of Deepwater Horizon oil plume reveals substrate specialization within a complex community of hydrocarbon-degraders.</title>
        <authorList>
            <person name="Hu P."/>
            <person name="Dubinsky E.A."/>
            <person name="Probst A.J."/>
            <person name="Wang J."/>
            <person name="Sieber C.M.K."/>
            <person name="Tom L.M."/>
            <person name="Gardinali P."/>
            <person name="Banfield J.F."/>
            <person name="Atlas R.M."/>
            <person name="Andersen G.L."/>
        </authorList>
    </citation>
    <scope>NUCLEOTIDE SEQUENCE [LARGE SCALE GENOMIC DNA]</scope>
</reference>
<name>A0A1Y5FBX2_9BACT</name>
<gene>
    <name evidence="2" type="ORF">A9Q84_08960</name>
</gene>
<evidence type="ECO:0000313" key="2">
    <source>
        <dbReference type="EMBL" id="OUR96469.1"/>
    </source>
</evidence>
<protein>
    <submittedName>
        <fullName evidence="2">Uncharacterized protein</fullName>
    </submittedName>
</protein>
<feature type="coiled-coil region" evidence="1">
    <location>
        <begin position="9"/>
        <end position="36"/>
    </location>
</feature>
<evidence type="ECO:0000256" key="1">
    <source>
        <dbReference type="SAM" id="Coils"/>
    </source>
</evidence>
<keyword evidence="1" id="KW-0175">Coiled coil</keyword>
<accession>A0A1Y5FBX2</accession>
<dbReference type="EMBL" id="MAAO01000006">
    <property type="protein sequence ID" value="OUR96469.1"/>
    <property type="molecule type" value="Genomic_DNA"/>
</dbReference>
<organism evidence="2 3">
    <name type="scientific">Halobacteriovorax marinus</name>
    <dbReference type="NCBI Taxonomy" id="97084"/>
    <lineage>
        <taxon>Bacteria</taxon>
        <taxon>Pseudomonadati</taxon>
        <taxon>Bdellovibrionota</taxon>
        <taxon>Bacteriovoracia</taxon>
        <taxon>Bacteriovoracales</taxon>
        <taxon>Halobacteriovoraceae</taxon>
        <taxon>Halobacteriovorax</taxon>
    </lineage>
</organism>
<sequence>MTKELIELANVLNNEMSELKLILNNMEDEVIKREEESSFMPFINQMKDKLDNISVRMFKYSQVDEDIVFRSFIEDKLDQLMQGSDIDFKLIGEMDFIIKSSERKLFTFLKIILLLAIKTDSHKVHIHQNTNYIFIKFNGDYSLIAPNEIKPIDNHTSALLESLNRFGDQCHLEFNYNKMVSEVGFKLSFKK</sequence>
<dbReference type="Proteomes" id="UP000196531">
    <property type="component" value="Unassembled WGS sequence"/>
</dbReference>
<proteinExistence type="predicted"/>
<evidence type="ECO:0000313" key="3">
    <source>
        <dbReference type="Proteomes" id="UP000196531"/>
    </source>
</evidence>
<comment type="caution">
    <text evidence="2">The sequence shown here is derived from an EMBL/GenBank/DDBJ whole genome shotgun (WGS) entry which is preliminary data.</text>
</comment>